<keyword evidence="3" id="KW-1185">Reference proteome</keyword>
<proteinExistence type="predicted"/>
<gene>
    <name evidence="2" type="primary">WBGene00110743</name>
</gene>
<feature type="region of interest" description="Disordered" evidence="1">
    <location>
        <begin position="153"/>
        <end position="189"/>
    </location>
</feature>
<reference evidence="2" key="2">
    <citation type="submission" date="2022-06" db="UniProtKB">
        <authorList>
            <consortium name="EnsemblMetazoa"/>
        </authorList>
    </citation>
    <scope>IDENTIFICATION</scope>
    <source>
        <strain evidence="2">PS312</strain>
    </source>
</reference>
<feature type="compositionally biased region" description="Basic and acidic residues" evidence="1">
    <location>
        <begin position="153"/>
        <end position="171"/>
    </location>
</feature>
<reference evidence="3" key="1">
    <citation type="journal article" date="2008" name="Nat. Genet.">
        <title>The Pristionchus pacificus genome provides a unique perspective on nematode lifestyle and parasitism.</title>
        <authorList>
            <person name="Dieterich C."/>
            <person name="Clifton S.W."/>
            <person name="Schuster L.N."/>
            <person name="Chinwalla A."/>
            <person name="Delehaunty K."/>
            <person name="Dinkelacker I."/>
            <person name="Fulton L."/>
            <person name="Fulton R."/>
            <person name="Godfrey J."/>
            <person name="Minx P."/>
            <person name="Mitreva M."/>
            <person name="Roeseler W."/>
            <person name="Tian H."/>
            <person name="Witte H."/>
            <person name="Yang S.P."/>
            <person name="Wilson R.K."/>
            <person name="Sommer R.J."/>
        </authorList>
    </citation>
    <scope>NUCLEOTIDE SEQUENCE [LARGE SCALE GENOMIC DNA]</scope>
    <source>
        <strain evidence="3">PS312</strain>
    </source>
</reference>
<dbReference type="Proteomes" id="UP000005239">
    <property type="component" value="Unassembled WGS sequence"/>
</dbReference>
<organism evidence="2 3">
    <name type="scientific">Pristionchus pacificus</name>
    <name type="common">Parasitic nematode worm</name>
    <dbReference type="NCBI Taxonomy" id="54126"/>
    <lineage>
        <taxon>Eukaryota</taxon>
        <taxon>Metazoa</taxon>
        <taxon>Ecdysozoa</taxon>
        <taxon>Nematoda</taxon>
        <taxon>Chromadorea</taxon>
        <taxon>Rhabditida</taxon>
        <taxon>Rhabditina</taxon>
        <taxon>Diplogasteromorpha</taxon>
        <taxon>Diplogasteroidea</taxon>
        <taxon>Neodiplogasteridae</taxon>
        <taxon>Pristionchus</taxon>
    </lineage>
</organism>
<evidence type="ECO:0000313" key="2">
    <source>
        <dbReference type="EnsemblMetazoa" id="PPA21189.1"/>
    </source>
</evidence>
<name>A0A2A6CYA0_PRIPA</name>
<dbReference type="AlphaFoldDB" id="A0A2A6CYA0"/>
<evidence type="ECO:0000256" key="1">
    <source>
        <dbReference type="SAM" id="MobiDB-lite"/>
    </source>
</evidence>
<feature type="region of interest" description="Disordered" evidence="1">
    <location>
        <begin position="1"/>
        <end position="130"/>
    </location>
</feature>
<feature type="compositionally biased region" description="Low complexity" evidence="1">
    <location>
        <begin position="1"/>
        <end position="11"/>
    </location>
</feature>
<protein>
    <submittedName>
        <fullName evidence="2">Uncharacterized protein</fullName>
    </submittedName>
</protein>
<sequence>KEEVQQLQQPQQGPPVVPAWFEPDATSTPKRAKVQAVRPSARRSRRSILMVVGPASTPSSDSSIYDEDEFDFVDRPPSPSTDASCSSEKDVFGFDDDEADSAPPSTSSQPPPSSVRRSGRRRPRSSDELDSEDFWRVDEEFWRKVHSKRTKYLEAKREKEERIEAKDRNAPEDDMQQGPAPVVATPRPSSLTPLDLASESLKTSDALGGFIDGDGRKLSKGVWTTSTGRVCADLATAWKGMAVQLGIRRAAIQKGAARALPRMRDVVSGCRAHARQHEEFNAASTAVVEGYQALCELAKLFASEVAKALKETRTRVLYTQELKDANAVFKAAAAKVLTEIRTWRARRFLAARVSTVPRRRRGTVVRRDR</sequence>
<accession>A0A2A6CYA0</accession>
<dbReference type="EnsemblMetazoa" id="PPA21189.1">
    <property type="protein sequence ID" value="PPA21189.1"/>
    <property type="gene ID" value="WBGene00110743"/>
</dbReference>
<accession>A0A8R1UD81</accession>
<evidence type="ECO:0000313" key="3">
    <source>
        <dbReference type="Proteomes" id="UP000005239"/>
    </source>
</evidence>